<dbReference type="OrthoDB" id="6180at2"/>
<organism evidence="3 4">
    <name type="scientific">Dethiosulfatarculus sandiegensis</name>
    <dbReference type="NCBI Taxonomy" id="1429043"/>
    <lineage>
        <taxon>Bacteria</taxon>
        <taxon>Pseudomonadati</taxon>
        <taxon>Thermodesulfobacteriota</taxon>
        <taxon>Desulfarculia</taxon>
        <taxon>Desulfarculales</taxon>
        <taxon>Desulfarculaceae</taxon>
        <taxon>Dethiosulfatarculus</taxon>
    </lineage>
</organism>
<dbReference type="InterPro" id="IPR036291">
    <property type="entry name" value="NAD(P)-bd_dom_sf"/>
</dbReference>
<dbReference type="RefSeq" id="WP_044350899.1">
    <property type="nucleotide sequence ID" value="NZ_AZAC01000034.1"/>
</dbReference>
<proteinExistence type="predicted"/>
<dbReference type="STRING" id="1429043.X474_20250"/>
<dbReference type="Proteomes" id="UP000032233">
    <property type="component" value="Unassembled WGS sequence"/>
</dbReference>
<dbReference type="InParanoid" id="A0A0D2J8S4"/>
<evidence type="ECO:0000313" key="3">
    <source>
        <dbReference type="EMBL" id="KIX12126.1"/>
    </source>
</evidence>
<keyword evidence="4" id="KW-1185">Reference proteome</keyword>
<comment type="caution">
    <text evidence="3">The sequence shown here is derived from an EMBL/GenBank/DDBJ whole genome shotgun (WGS) entry which is preliminary data.</text>
</comment>
<name>A0A0D2J8S4_9BACT</name>
<sequence length="284" mass="29729">MKKILLQLDNDKFASVFDAVTAYDAGIDSLLQYGGVQPEDVRNLIYGEMFTRGGEDLKNSAAFIGGSNVEAGEAMLKAAKDSFFGPVRVSLMMDANGCNTTATAAVAKMLAHGDLSGKKVAILAGTGPVGLRAAALLAKEGADVVLTSRGLEKAEKACASIEERFGVKVAPQAAATPEDYNAVLQGVTAVLTCGAAGVQCVSEEMWKANDSLKVLADVNAVPPVGIEGVKSHWNGKEVEGKFLYGALGIGGFKMKLHRACVAKLFEQNDLVLDAEEIFGIAKTL</sequence>
<evidence type="ECO:0000259" key="2">
    <source>
        <dbReference type="Pfam" id="PF09176"/>
    </source>
</evidence>
<dbReference type="InterPro" id="IPR035015">
    <property type="entry name" value="NAD-bd_H4MPT_DH"/>
</dbReference>
<dbReference type="EMBL" id="AZAC01000034">
    <property type="protein sequence ID" value="KIX12126.1"/>
    <property type="molecule type" value="Genomic_DNA"/>
</dbReference>
<feature type="domain" description="Methylene-tetrahydromethanopterin dehydrogenase N-terminal" evidence="2">
    <location>
        <begin position="16"/>
        <end position="96"/>
    </location>
</feature>
<dbReference type="Pfam" id="PF09176">
    <property type="entry name" value="Mpt_N"/>
    <property type="match status" value="1"/>
</dbReference>
<keyword evidence="1" id="KW-0560">Oxidoreductase</keyword>
<dbReference type="AlphaFoldDB" id="A0A0D2J8S4"/>
<dbReference type="Gene3D" id="3.40.50.720">
    <property type="entry name" value="NAD(P)-binding Rossmann-like Domain"/>
    <property type="match status" value="1"/>
</dbReference>
<evidence type="ECO:0000256" key="1">
    <source>
        <dbReference type="ARBA" id="ARBA00023002"/>
    </source>
</evidence>
<protein>
    <submittedName>
        <fullName evidence="3">Methylenetetrahydromethanopterin dehydrogenase</fullName>
    </submittedName>
</protein>
<accession>A0A0D2J8S4</accession>
<reference evidence="3 4" key="1">
    <citation type="submission" date="2013-11" db="EMBL/GenBank/DDBJ databases">
        <title>Metagenomic analysis of a methanogenic consortium involved in long chain n-alkane degradation.</title>
        <authorList>
            <person name="Davidova I.A."/>
            <person name="Callaghan A.V."/>
            <person name="Wawrik B."/>
            <person name="Pruitt S."/>
            <person name="Marks C."/>
            <person name="Duncan K.E."/>
            <person name="Suflita J.M."/>
        </authorList>
    </citation>
    <scope>NUCLEOTIDE SEQUENCE [LARGE SCALE GENOMIC DNA]</scope>
    <source>
        <strain evidence="3 4">SPR</strain>
    </source>
</reference>
<dbReference type="Gene3D" id="3.40.50.10280">
    <property type="entry name" value="Methylene-tetrahydromethanopterin dehydrogenase, N-terminal domain"/>
    <property type="match status" value="1"/>
</dbReference>
<dbReference type="InterPro" id="IPR015259">
    <property type="entry name" value="Methyl-teptahyd_DH_N"/>
</dbReference>
<gene>
    <name evidence="3" type="ORF">X474_20250</name>
</gene>
<dbReference type="SUPFAM" id="SSF53223">
    <property type="entry name" value="Aminoacid dehydrogenase-like, N-terminal domain"/>
    <property type="match status" value="1"/>
</dbReference>
<dbReference type="CDD" id="cd01078">
    <property type="entry name" value="NAD_bind_H4MPT_DH"/>
    <property type="match status" value="1"/>
</dbReference>
<dbReference type="PATRIC" id="fig|1429043.3.peg.4292"/>
<dbReference type="Pfam" id="PF13241">
    <property type="entry name" value="NAD_binding_7"/>
    <property type="match status" value="1"/>
</dbReference>
<dbReference type="GO" id="GO:0016491">
    <property type="term" value="F:oxidoreductase activity"/>
    <property type="evidence" value="ECO:0007669"/>
    <property type="project" value="UniProtKB-KW"/>
</dbReference>
<dbReference type="SUPFAM" id="SSF51735">
    <property type="entry name" value="NAD(P)-binding Rossmann-fold domains"/>
    <property type="match status" value="1"/>
</dbReference>
<dbReference type="InterPro" id="IPR037089">
    <property type="entry name" value="Methyl-teptahyd_DH_N_sf"/>
</dbReference>
<evidence type="ECO:0000313" key="4">
    <source>
        <dbReference type="Proteomes" id="UP000032233"/>
    </source>
</evidence>
<dbReference type="InterPro" id="IPR046346">
    <property type="entry name" value="Aminoacid_DH-like_N_sf"/>
</dbReference>